<evidence type="ECO:0000313" key="2">
    <source>
        <dbReference type="EMBL" id="KAF4613059.1"/>
    </source>
</evidence>
<feature type="region of interest" description="Disordered" evidence="1">
    <location>
        <begin position="824"/>
        <end position="866"/>
    </location>
</feature>
<dbReference type="Proteomes" id="UP000521872">
    <property type="component" value="Unassembled WGS sequence"/>
</dbReference>
<feature type="compositionally biased region" description="Basic and acidic residues" evidence="1">
    <location>
        <begin position="128"/>
        <end position="147"/>
    </location>
</feature>
<proteinExistence type="predicted"/>
<accession>A0A8H4QLG5</accession>
<feature type="compositionally biased region" description="Basic and acidic residues" evidence="1">
    <location>
        <begin position="798"/>
        <end position="809"/>
    </location>
</feature>
<reference evidence="2 3" key="1">
    <citation type="submission" date="2019-12" db="EMBL/GenBank/DDBJ databases">
        <authorList>
            <person name="Floudas D."/>
            <person name="Bentzer J."/>
            <person name="Ahren D."/>
            <person name="Johansson T."/>
            <person name="Persson P."/>
            <person name="Tunlid A."/>
        </authorList>
    </citation>
    <scope>NUCLEOTIDE SEQUENCE [LARGE SCALE GENOMIC DNA]</scope>
    <source>
        <strain evidence="2 3">CBS 102.39</strain>
    </source>
</reference>
<feature type="region of interest" description="Disordered" evidence="1">
    <location>
        <begin position="349"/>
        <end position="435"/>
    </location>
</feature>
<feature type="region of interest" description="Disordered" evidence="1">
    <location>
        <begin position="791"/>
        <end position="810"/>
    </location>
</feature>
<feature type="compositionally biased region" description="Low complexity" evidence="1">
    <location>
        <begin position="404"/>
        <end position="422"/>
    </location>
</feature>
<feature type="compositionally biased region" description="Polar residues" evidence="1">
    <location>
        <begin position="824"/>
        <end position="849"/>
    </location>
</feature>
<feature type="region of interest" description="Disordered" evidence="1">
    <location>
        <begin position="558"/>
        <end position="582"/>
    </location>
</feature>
<evidence type="ECO:0000256" key="1">
    <source>
        <dbReference type="SAM" id="MobiDB-lite"/>
    </source>
</evidence>
<organism evidence="2 3">
    <name type="scientific">Agrocybe pediades</name>
    <dbReference type="NCBI Taxonomy" id="84607"/>
    <lineage>
        <taxon>Eukaryota</taxon>
        <taxon>Fungi</taxon>
        <taxon>Dikarya</taxon>
        <taxon>Basidiomycota</taxon>
        <taxon>Agaricomycotina</taxon>
        <taxon>Agaricomycetes</taxon>
        <taxon>Agaricomycetidae</taxon>
        <taxon>Agaricales</taxon>
        <taxon>Agaricineae</taxon>
        <taxon>Strophariaceae</taxon>
        <taxon>Agrocybe</taxon>
    </lineage>
</organism>
<evidence type="ECO:0000313" key="3">
    <source>
        <dbReference type="Proteomes" id="UP000521872"/>
    </source>
</evidence>
<dbReference type="EMBL" id="JAACJL010000046">
    <property type="protein sequence ID" value="KAF4613059.1"/>
    <property type="molecule type" value="Genomic_DNA"/>
</dbReference>
<feature type="compositionally biased region" description="Low complexity" evidence="1">
    <location>
        <begin position="564"/>
        <end position="580"/>
    </location>
</feature>
<keyword evidence="3" id="KW-1185">Reference proteome</keyword>
<protein>
    <submittedName>
        <fullName evidence="2">Uncharacterized protein</fullName>
    </submittedName>
</protein>
<dbReference type="AlphaFoldDB" id="A0A8H4QLG5"/>
<feature type="compositionally biased region" description="Polar residues" evidence="1">
    <location>
        <begin position="384"/>
        <end position="395"/>
    </location>
</feature>
<feature type="region of interest" description="Disordered" evidence="1">
    <location>
        <begin position="128"/>
        <end position="171"/>
    </location>
</feature>
<sequence length="946" mass="104298">MLLKLIPAHTEPTIHFSLSFADLPPGLPTPAAWTAQLAQLMLEDLEVPATLHSLDRAVGVSSLLEEVELDIALGEVRCRFIDGKVESWGFWEGVTSSSICQWDGSAYGKRLTNALESIIRDVNESTLEDERAARERELEKEKADSRRRSMSVSTTTSGAKSSAPNGKVSRHKKQRSFFMQIVSCVGSIINLTGPSSPTASRFNTFSSASNSTQHQAYSVTYNRPPSVPATSTRARSLRRAARSALVDTYRLFVLSQLIHRLPGPVLEENGGQLIKSVSSSSTAHRPDPVNFTVWILHSIRRRALERMEQILQEAELEFKSRNAELNGRTSFSNDPSRGLVATTMEVPLSFSDDEEDTVDRSSTSSSAVPELDSRMEVDSDSDDGSSLHTPTSASHQHAWPAPAIQSGSDISSITSSNASQTSLTRPPVPPKDINRTGVAKARNSSMFNAVPVPAPSPTQHLSPAALHEYTDLLDLRTRLRQLLLFAASQSRVISEEKRTRLEVLAVKSRRRAWSNKALSLVAKSRSGLGGQEAYGLATAFRSSPLAKYMWTAEDLEKGSVSQNSSPASTISSRSSSLRSSLRPRLRPKIQYDLESLMMPEVNAEPFVGENSRVEDGSFFDSDDEPMAFAEMKESIGRSSLGLGVPKRHRTARKVAVSSRPFPEKNASIIGRLFPVSEERVAEVQDHYPAEEDEVYHFSSRSRSSMSDSINRTFMGCDEIKVNGEEEGTYGSARETQIQLGFTEFGDRQIPSDIDPEAESALEVRVVERAPIPRSTPRARTTSMMGALLQRAKSSLQSNKDKEARPELSKKSLLCQPVASSVLNQTASPAPKLQMQSQLRLKRSASNSSDNRVRKAGKIPRPDPPSYEEVEVNMELELRVGDQSSLEYLGIQELAQSVPTDPENEKIEFTLAMDVPKTTRRRRGASMYSARPLSKHNLRPNVDSIFP</sequence>
<comment type="caution">
    <text evidence="2">The sequence shown here is derived from an EMBL/GenBank/DDBJ whole genome shotgun (WGS) entry which is preliminary data.</text>
</comment>
<gene>
    <name evidence="2" type="ORF">D9613_011065</name>
</gene>
<name>A0A8H4QLG5_9AGAR</name>